<keyword evidence="2" id="KW-0812">Transmembrane</keyword>
<comment type="caution">
    <text evidence="3">The sequence shown here is derived from an EMBL/GenBank/DDBJ whole genome shotgun (WGS) entry which is preliminary data.</text>
</comment>
<evidence type="ECO:0000256" key="1">
    <source>
        <dbReference type="SAM" id="MobiDB-lite"/>
    </source>
</evidence>
<dbReference type="AlphaFoldDB" id="X1BSV2"/>
<protein>
    <recommendedName>
        <fullName evidence="4">DUF4834 domain-containing protein</fullName>
    </recommendedName>
</protein>
<evidence type="ECO:0000313" key="3">
    <source>
        <dbReference type="EMBL" id="GAG98145.1"/>
    </source>
</evidence>
<keyword evidence="2" id="KW-0472">Membrane</keyword>
<dbReference type="EMBL" id="BART01023902">
    <property type="protein sequence ID" value="GAG98145.1"/>
    <property type="molecule type" value="Genomic_DNA"/>
</dbReference>
<gene>
    <name evidence="3" type="ORF">S01H4_43342</name>
</gene>
<proteinExistence type="predicted"/>
<name>X1BSV2_9ZZZZ</name>
<feature type="region of interest" description="Disordered" evidence="1">
    <location>
        <begin position="31"/>
        <end position="52"/>
    </location>
</feature>
<sequence>MLVGLLRTIFIIIVVYYSIKLLVWLFSSRSKKKPYRHQNTGQSHNKRKEGETTIDYIPKQKKTIKDGSGEYIDFEEVDND</sequence>
<organism evidence="3">
    <name type="scientific">marine sediment metagenome</name>
    <dbReference type="NCBI Taxonomy" id="412755"/>
    <lineage>
        <taxon>unclassified sequences</taxon>
        <taxon>metagenomes</taxon>
        <taxon>ecological metagenomes</taxon>
    </lineage>
</organism>
<keyword evidence="2" id="KW-1133">Transmembrane helix</keyword>
<accession>X1BSV2</accession>
<evidence type="ECO:0000256" key="2">
    <source>
        <dbReference type="SAM" id="Phobius"/>
    </source>
</evidence>
<evidence type="ECO:0008006" key="4">
    <source>
        <dbReference type="Google" id="ProtNLM"/>
    </source>
</evidence>
<reference evidence="3" key="1">
    <citation type="journal article" date="2014" name="Front. Microbiol.">
        <title>High frequency of phylogenetically diverse reductive dehalogenase-homologous genes in deep subseafloor sedimentary metagenomes.</title>
        <authorList>
            <person name="Kawai M."/>
            <person name="Futagami T."/>
            <person name="Toyoda A."/>
            <person name="Takaki Y."/>
            <person name="Nishi S."/>
            <person name="Hori S."/>
            <person name="Arai W."/>
            <person name="Tsubouchi T."/>
            <person name="Morono Y."/>
            <person name="Uchiyama I."/>
            <person name="Ito T."/>
            <person name="Fujiyama A."/>
            <person name="Inagaki F."/>
            <person name="Takami H."/>
        </authorList>
    </citation>
    <scope>NUCLEOTIDE SEQUENCE</scope>
    <source>
        <strain evidence="3">Expedition CK06-06</strain>
    </source>
</reference>
<feature type="transmembrane region" description="Helical" evidence="2">
    <location>
        <begin position="6"/>
        <end position="26"/>
    </location>
</feature>